<gene>
    <name evidence="2" type="ORF">SAMN05216417_12413</name>
</gene>
<proteinExistence type="predicted"/>
<dbReference type="InterPro" id="IPR041049">
    <property type="entry name" value="DUF5615"/>
</dbReference>
<organism evidence="2 3">
    <name type="scientific">Nitrosospira multiformis</name>
    <dbReference type="NCBI Taxonomy" id="1231"/>
    <lineage>
        <taxon>Bacteria</taxon>
        <taxon>Pseudomonadati</taxon>
        <taxon>Pseudomonadota</taxon>
        <taxon>Betaproteobacteria</taxon>
        <taxon>Nitrosomonadales</taxon>
        <taxon>Nitrosomonadaceae</taxon>
        <taxon>Nitrosospira</taxon>
    </lineage>
</organism>
<evidence type="ECO:0000313" key="2">
    <source>
        <dbReference type="EMBL" id="SFU75371.1"/>
    </source>
</evidence>
<accession>A0A1I7IR95</accession>
<evidence type="ECO:0000313" key="3">
    <source>
        <dbReference type="Proteomes" id="UP000182649"/>
    </source>
</evidence>
<dbReference type="EMBL" id="FPBZ01000024">
    <property type="protein sequence ID" value="SFU75371.1"/>
    <property type="molecule type" value="Genomic_DNA"/>
</dbReference>
<sequence length="137" mass="14835">MACGRARGHAGHDVKLLVDMNLSPRWLGVLFEAGIEAAHWSMLGAHNAPDSEIMAYASVNGYVVLTHDLDFSAILAATQGEKPSVVQIRAEDVSPDVIGKQVIVALRQMAAELEDGALLTIEPNRTRLRVLPLQLRS</sequence>
<reference evidence="2 3" key="1">
    <citation type="submission" date="2016-10" db="EMBL/GenBank/DDBJ databases">
        <authorList>
            <person name="de Groot N.N."/>
        </authorList>
    </citation>
    <scope>NUCLEOTIDE SEQUENCE [LARGE SCALE GENOMIC DNA]</scope>
    <source>
        <strain evidence="2 3">Nl14</strain>
    </source>
</reference>
<dbReference type="Pfam" id="PF18480">
    <property type="entry name" value="DUF5615"/>
    <property type="match status" value="1"/>
</dbReference>
<evidence type="ECO:0000259" key="1">
    <source>
        <dbReference type="Pfam" id="PF18480"/>
    </source>
</evidence>
<name>A0A1I7IR95_9PROT</name>
<feature type="domain" description="DUF5615" evidence="1">
    <location>
        <begin position="15"/>
        <end position="123"/>
    </location>
</feature>
<dbReference type="AlphaFoldDB" id="A0A1I7IR95"/>
<protein>
    <submittedName>
        <fullName evidence="2">Predicted nuclease, contains PIN domain, potential toxin-antitoxin system component</fullName>
    </submittedName>
</protein>
<dbReference type="Proteomes" id="UP000182649">
    <property type="component" value="Unassembled WGS sequence"/>
</dbReference>